<organism evidence="1 2">
    <name type="scientific">Rhodoferax antarcticus ANT.BR</name>
    <dbReference type="NCBI Taxonomy" id="1111071"/>
    <lineage>
        <taxon>Bacteria</taxon>
        <taxon>Pseudomonadati</taxon>
        <taxon>Pseudomonadota</taxon>
        <taxon>Betaproteobacteria</taxon>
        <taxon>Burkholderiales</taxon>
        <taxon>Comamonadaceae</taxon>
        <taxon>Rhodoferax</taxon>
    </lineage>
</organism>
<dbReference type="AlphaFoldDB" id="A0A1Q8Y9T6"/>
<comment type="caution">
    <text evidence="1">The sequence shown here is derived from an EMBL/GenBank/DDBJ whole genome shotgun (WGS) entry which is preliminary data.</text>
</comment>
<dbReference type="SUPFAM" id="SSF56091">
    <property type="entry name" value="DNA ligase/mRNA capping enzyme, catalytic domain"/>
    <property type="match status" value="1"/>
</dbReference>
<proteinExistence type="predicted"/>
<gene>
    <name evidence="1" type="ORF">BLL52_4096</name>
</gene>
<reference evidence="1 2" key="1">
    <citation type="submission" date="2017-01" db="EMBL/GenBank/DDBJ databases">
        <title>Genome sequence of Rhodoferax antarcticus ANT.BR, a psychrophilic purple nonsulfur bacterium from an Antarctic microbial mat.</title>
        <authorList>
            <person name="Baker J."/>
            <person name="Riester C."/>
            <person name="Skinner B."/>
            <person name="Newell A."/>
            <person name="Swingley W."/>
            <person name="Madigan M."/>
            <person name="Jung D."/>
            <person name="Asao M."/>
            <person name="Chen M."/>
            <person name="Loughlin P."/>
            <person name="Pan H."/>
            <person name="Lin S."/>
            <person name="Li N."/>
            <person name="Shaw J."/>
            <person name="Prado M."/>
            <person name="Sherman C."/>
            <person name="Li X."/>
            <person name="Tang J."/>
            <person name="Blankenship R."/>
            <person name="Zhao T."/>
            <person name="Touchman J."/>
            <person name="Sattley M."/>
        </authorList>
    </citation>
    <scope>NUCLEOTIDE SEQUENCE [LARGE SCALE GENOMIC DNA]</scope>
    <source>
        <strain evidence="1 2">ANT.BR</strain>
    </source>
</reference>
<keyword evidence="2" id="KW-1185">Reference proteome</keyword>
<evidence type="ECO:0000313" key="2">
    <source>
        <dbReference type="Proteomes" id="UP000185911"/>
    </source>
</evidence>
<dbReference type="Proteomes" id="UP000185911">
    <property type="component" value="Unassembled WGS sequence"/>
</dbReference>
<name>A0A1Q8Y9T6_9BURK</name>
<protein>
    <submittedName>
        <fullName evidence="1">ATP dependent DNA ligase domain protein</fullName>
    </submittedName>
</protein>
<sequence>MNVAETCTLYCTEGASDKVYQASLRASGDLWLVDFAYGKRGTALKTGTKTNAPVDFKSAKTVFDKLVKSKMSGGYVPVQGNVAYTSAEGALESSGYLPMLPIALEEDEVDSYLQDDSWWLQEKKDGQNRMLLIRSGVVRGINRKGQFVNVPQDWADYLSILPDCLIAGEAVGNVFFAFDMLEINQDDLRGSNYSSRYSALVRLVGLTFKWFVEENSASKNRCETEKRFRIIEIHTRTETKRQIFESIKLHGGEGVVFKSWLSVFESGKTNVIRKSKFVESATCVVIAVNSQRSVQIGCFANSGLLVNLGNVTIPANHSIPDVDELVEIRYLYRFSDGCLEQPVYLGVRTDLELSDAVISQITRIKRKTTSVA</sequence>
<keyword evidence="1" id="KW-0436">Ligase</keyword>
<dbReference type="GO" id="GO:0016874">
    <property type="term" value="F:ligase activity"/>
    <property type="evidence" value="ECO:0007669"/>
    <property type="project" value="UniProtKB-KW"/>
</dbReference>
<accession>A0A1Q8Y9T6</accession>
<evidence type="ECO:0000313" key="1">
    <source>
        <dbReference type="EMBL" id="OLP04640.1"/>
    </source>
</evidence>
<dbReference type="Gene3D" id="3.30.470.30">
    <property type="entry name" value="DNA ligase/mRNA capping enzyme"/>
    <property type="match status" value="1"/>
</dbReference>
<dbReference type="Gene3D" id="2.20.140.10">
    <property type="entry name" value="WGR domain"/>
    <property type="match status" value="1"/>
</dbReference>
<dbReference type="EMBL" id="MSYM01000020">
    <property type="protein sequence ID" value="OLP04640.1"/>
    <property type="molecule type" value="Genomic_DNA"/>
</dbReference>